<keyword evidence="1" id="KW-0472">Membrane</keyword>
<dbReference type="Proteomes" id="UP000002045">
    <property type="component" value="Chromosome"/>
</dbReference>
<organism evidence="2 3">
    <name type="scientific">Xenorhabdus bovienii (strain SS-2004)</name>
    <name type="common">Xenorhabdus nematophila subsp. bovienii</name>
    <dbReference type="NCBI Taxonomy" id="406818"/>
    <lineage>
        <taxon>Bacteria</taxon>
        <taxon>Pseudomonadati</taxon>
        <taxon>Pseudomonadota</taxon>
        <taxon>Gammaproteobacteria</taxon>
        <taxon>Enterobacterales</taxon>
        <taxon>Morganellaceae</taxon>
        <taxon>Xenorhabdus</taxon>
    </lineage>
</organism>
<dbReference type="STRING" id="406818.XBJ1_0643"/>
<feature type="transmembrane region" description="Helical" evidence="1">
    <location>
        <begin position="12"/>
        <end position="36"/>
    </location>
</feature>
<keyword evidence="1" id="KW-1133">Transmembrane helix</keyword>
<keyword evidence="1" id="KW-0812">Transmembrane</keyword>
<evidence type="ECO:0000313" key="3">
    <source>
        <dbReference type="Proteomes" id="UP000002045"/>
    </source>
</evidence>
<name>D3UZE1_XENBS</name>
<evidence type="ECO:0000256" key="1">
    <source>
        <dbReference type="SAM" id="Phobius"/>
    </source>
</evidence>
<protein>
    <submittedName>
        <fullName evidence="2">Uncharacterized protein</fullName>
    </submittedName>
</protein>
<reference evidence="2" key="1">
    <citation type="journal article" date="2011" name="PLoS ONE">
        <title>The entomopathogenic bacterial endosymbionts xenorhabdus and photorhabdus: convergent lifestyles from divergent genomes.</title>
        <authorList>
            <person name="Chaston J.M."/>
            <person name="Suen G."/>
            <person name="Tucker S.L."/>
            <person name="Andersen A.W."/>
            <person name="Bhasin A."/>
            <person name="Bode E."/>
            <person name="Bode H.B."/>
            <person name="Brachmann A.O."/>
            <person name="Cowles C.E."/>
            <person name="Cowles K.N."/>
            <person name="Darby C."/>
            <person name="de Leon L."/>
            <person name="Drace K."/>
            <person name="Du Z."/>
            <person name="Givaudan A."/>
            <person name="Herbert Tran E.E."/>
            <person name="Jewell K.A."/>
            <person name="Knack J.J."/>
            <person name="Krasomil-Osterfeld K.C."/>
            <person name="Kukor R."/>
            <person name="Lanois A."/>
            <person name="Latreille P."/>
            <person name="Leimgruber N.K."/>
            <person name="Lipke C.M."/>
            <person name="Liu R."/>
            <person name="Lu X."/>
            <person name="Martens E.C."/>
            <person name="Marri P.R."/>
            <person name="Medigue C."/>
            <person name="Menard M.L."/>
            <person name="Miller N.M."/>
            <person name="Morales-Soto N."/>
            <person name="Norton S."/>
            <person name="Ogier J.C."/>
            <person name="Orchard S.S."/>
            <person name="Park D."/>
            <person name="Park Y."/>
            <person name="Qurollo B.A."/>
            <person name="Sugar D.R."/>
            <person name="Richards G.R."/>
            <person name="Rouy Z."/>
            <person name="Slominski B."/>
            <person name="Slominski K."/>
            <person name="Snyder H."/>
            <person name="Tjaden B.C."/>
            <person name="van der Hoeven R."/>
            <person name="Welch R.D."/>
            <person name="Wheeler C."/>
            <person name="Xiang B."/>
            <person name="Barbazuk B."/>
            <person name="Gaudriault S."/>
            <person name="Goodner B."/>
            <person name="Slater S.C."/>
            <person name="Forst S."/>
            <person name="Goldman B.S."/>
            <person name="Goodrich-Blair H."/>
        </authorList>
    </citation>
    <scope>NUCLEOTIDE SEQUENCE [LARGE SCALE GENOMIC DNA]</scope>
    <source>
        <strain evidence="2">SS-2004</strain>
    </source>
</reference>
<sequence>MLRLICESKFQFKNFFIINILYINTIMLTDAIQFYVLG</sequence>
<dbReference type="KEGG" id="xbo:XBJ1_0643"/>
<dbReference type="HOGENOM" id="CLU_3334936_0_0_6"/>
<evidence type="ECO:0000313" key="2">
    <source>
        <dbReference type="EMBL" id="CBJ79784.1"/>
    </source>
</evidence>
<proteinExistence type="predicted"/>
<dbReference type="EMBL" id="FN667741">
    <property type="protein sequence ID" value="CBJ79784.1"/>
    <property type="molecule type" value="Genomic_DNA"/>
</dbReference>
<gene>
    <name evidence="2" type="ordered locus">XBJ1_0643</name>
</gene>
<dbReference type="AlphaFoldDB" id="D3UZE1"/>
<accession>D3UZE1</accession>